<dbReference type="InterPro" id="IPR011990">
    <property type="entry name" value="TPR-like_helical_dom_sf"/>
</dbReference>
<dbReference type="SUPFAM" id="SSF48452">
    <property type="entry name" value="TPR-like"/>
    <property type="match status" value="2"/>
</dbReference>
<accession>A0A6J4MT55</accession>
<dbReference type="InterPro" id="IPR019734">
    <property type="entry name" value="TPR_rpt"/>
</dbReference>
<name>A0A6J4MT55_9BACT</name>
<dbReference type="SMART" id="SM00028">
    <property type="entry name" value="TPR"/>
    <property type="match status" value="6"/>
</dbReference>
<gene>
    <name evidence="1" type="ORF">AVDCRST_MAG68-4842</name>
</gene>
<proteinExistence type="predicted"/>
<dbReference type="PANTHER" id="PTHR10098:SF108">
    <property type="entry name" value="TETRATRICOPEPTIDE REPEAT PROTEIN 28"/>
    <property type="match status" value="1"/>
</dbReference>
<dbReference type="Pfam" id="PF13424">
    <property type="entry name" value="TPR_12"/>
    <property type="match status" value="2"/>
</dbReference>
<protein>
    <submittedName>
        <fullName evidence="1">Uncharacterized protein</fullName>
    </submittedName>
</protein>
<dbReference type="EMBL" id="CADCTW010000218">
    <property type="protein sequence ID" value="CAA9365914.1"/>
    <property type="molecule type" value="Genomic_DNA"/>
</dbReference>
<evidence type="ECO:0000313" key="1">
    <source>
        <dbReference type="EMBL" id="CAA9365914.1"/>
    </source>
</evidence>
<dbReference type="AlphaFoldDB" id="A0A6J4MT55"/>
<sequence>MSRTAATHLLVERALALVPLSDEFLPLSDALIGASHADREKLWARSGAYATVGKRVLEADRLEGLVPAILVRAQERMQRLFALVIEAVRLQGEGDAAGAAHALVRAGEVEEGERRLEQAQQIYRLALEISKDLRDKGPQILALRRLGRSARAEGKLDAAADWYRQSHELSVAQRDEAGQAVACQGLGNVCDDRGERPEARSWYERGLEIARRLDDPALEWPFYTNLSVLAMLEGRLPLAERLLERARQRIEATGAEDPLVFWLNNRGLLLLEGGDAASAEAVFRDALARRPEAGWEVILRVNLGNALVPQGRLLEAQDEARRAEEIAILNRFVSDLVDVYLLLGSVARAQRDEEGFVFYEQALRVCRERAMPRKSEAGILHDYGLLHARCARPAEARAYLEAAAEIYRALGLAPELGRVMADLEAS</sequence>
<organism evidence="1">
    <name type="scientific">uncultured Gemmatimonadota bacterium</name>
    <dbReference type="NCBI Taxonomy" id="203437"/>
    <lineage>
        <taxon>Bacteria</taxon>
        <taxon>Pseudomonadati</taxon>
        <taxon>Gemmatimonadota</taxon>
        <taxon>environmental samples</taxon>
    </lineage>
</organism>
<dbReference type="Gene3D" id="1.25.40.10">
    <property type="entry name" value="Tetratricopeptide repeat domain"/>
    <property type="match status" value="2"/>
</dbReference>
<reference evidence="1" key="1">
    <citation type="submission" date="2020-02" db="EMBL/GenBank/DDBJ databases">
        <authorList>
            <person name="Meier V. D."/>
        </authorList>
    </citation>
    <scope>NUCLEOTIDE SEQUENCE</scope>
    <source>
        <strain evidence="1">AVDCRST_MAG68</strain>
    </source>
</reference>
<dbReference type="PANTHER" id="PTHR10098">
    <property type="entry name" value="RAPSYN-RELATED"/>
    <property type="match status" value="1"/>
</dbReference>